<dbReference type="Gene3D" id="1.10.555.10">
    <property type="entry name" value="Rho GTPase activation protein"/>
    <property type="match status" value="1"/>
</dbReference>
<evidence type="ECO:0000259" key="3">
    <source>
        <dbReference type="PROSITE" id="PS50238"/>
    </source>
</evidence>
<reference evidence="4" key="1">
    <citation type="submission" date="2023-03" db="EMBL/GenBank/DDBJ databases">
        <authorList>
            <person name="Steffen K."/>
            <person name="Cardenas P."/>
        </authorList>
    </citation>
    <scope>NUCLEOTIDE SEQUENCE</scope>
</reference>
<dbReference type="GO" id="GO:0007165">
    <property type="term" value="P:signal transduction"/>
    <property type="evidence" value="ECO:0007669"/>
    <property type="project" value="InterPro"/>
</dbReference>
<feature type="domain" description="Rho-GAP" evidence="3">
    <location>
        <begin position="144"/>
        <end position="328"/>
    </location>
</feature>
<dbReference type="EMBL" id="CASHTH010000187">
    <property type="protein sequence ID" value="CAI7993298.1"/>
    <property type="molecule type" value="Genomic_DNA"/>
</dbReference>
<dbReference type="InterPro" id="IPR000198">
    <property type="entry name" value="RhoGAP_dom"/>
</dbReference>
<protein>
    <submittedName>
        <fullName evidence="4">Rho GTPase-activating protein 19</fullName>
    </submittedName>
</protein>
<dbReference type="AlphaFoldDB" id="A0AA35QW07"/>
<dbReference type="PANTHER" id="PTHR14963">
    <property type="entry name" value="RHO GTPASE ACTIVATING PROTEIN 18,19-RELATED"/>
    <property type="match status" value="1"/>
</dbReference>
<dbReference type="GO" id="GO:0005096">
    <property type="term" value="F:GTPase activator activity"/>
    <property type="evidence" value="ECO:0007669"/>
    <property type="project" value="UniProtKB-KW"/>
</dbReference>
<feature type="region of interest" description="Disordered" evidence="2">
    <location>
        <begin position="411"/>
        <end position="454"/>
    </location>
</feature>
<organism evidence="4 5">
    <name type="scientific">Geodia barretti</name>
    <name type="common">Barrett's horny sponge</name>
    <dbReference type="NCBI Taxonomy" id="519541"/>
    <lineage>
        <taxon>Eukaryota</taxon>
        <taxon>Metazoa</taxon>
        <taxon>Porifera</taxon>
        <taxon>Demospongiae</taxon>
        <taxon>Heteroscleromorpha</taxon>
        <taxon>Tetractinellida</taxon>
        <taxon>Astrophorina</taxon>
        <taxon>Geodiidae</taxon>
        <taxon>Geodia</taxon>
    </lineage>
</organism>
<dbReference type="PROSITE" id="PS51257">
    <property type="entry name" value="PROKAR_LIPOPROTEIN"/>
    <property type="match status" value="1"/>
</dbReference>
<dbReference type="Proteomes" id="UP001174909">
    <property type="component" value="Unassembled WGS sequence"/>
</dbReference>
<proteinExistence type="predicted"/>
<comment type="caution">
    <text evidence="4">The sequence shown here is derived from an EMBL/GenBank/DDBJ whole genome shotgun (WGS) entry which is preliminary data.</text>
</comment>
<dbReference type="PROSITE" id="PS50238">
    <property type="entry name" value="RHOGAP"/>
    <property type="match status" value="1"/>
</dbReference>
<sequence>MSRYHDPDMDTQSLSSVSGASASFCSAASGSCFSEGSSFEIESEVGRDALVQICCSSLSRLLDFPDSQLEVLLGSDDELAEEDGGVNVARNIASSLKMMKRSIGSGLHAISHMYHHQRHHHHPQEVYTNTQVSPGHHHRLVFGAPLTSSAQIVLLQIMAHVEGFTGLEGVFRKSGSKPRVDQLVQQLREKEFGEILPSGYYKPHDYTSMLKQFFSELPEPLFLKRHLGAYMQTSDLASPGATTKSLQLLMLMLPPSHRIVAQHLLQLLSLVASSAARNKMDAHNLALVFAPTLFLSGTFKAQDYSTSETLDKVVSLLEYTIRNPLEIFEVPHEVQVVAERYCKKRDTTQEEDIALDMCSTYCQQECSDDFHAAGQQRAMTEMAALYEAVKNMPDGPQKSLFLKKFESKSSATPSSVKKSKTKSNKENLTTPKAHSKSFRGISKSTRKPPPPPTAALLLQPVSKTPSAKRPFLRQVVHTPRQQTAATPVASSLLLQTPVNPSRLTFTSIPTMSPMVTDV</sequence>
<dbReference type="SMART" id="SM00324">
    <property type="entry name" value="RhoGAP"/>
    <property type="match status" value="1"/>
</dbReference>
<evidence type="ECO:0000256" key="2">
    <source>
        <dbReference type="SAM" id="MobiDB-lite"/>
    </source>
</evidence>
<dbReference type="Pfam" id="PF00620">
    <property type="entry name" value="RhoGAP"/>
    <property type="match status" value="1"/>
</dbReference>
<dbReference type="InterPro" id="IPR008936">
    <property type="entry name" value="Rho_GTPase_activation_prot"/>
</dbReference>
<evidence type="ECO:0000313" key="5">
    <source>
        <dbReference type="Proteomes" id="UP001174909"/>
    </source>
</evidence>
<dbReference type="GO" id="GO:0051056">
    <property type="term" value="P:regulation of small GTPase mediated signal transduction"/>
    <property type="evidence" value="ECO:0007669"/>
    <property type="project" value="TreeGrafter"/>
</dbReference>
<dbReference type="CDD" id="cd00159">
    <property type="entry name" value="RhoGAP"/>
    <property type="match status" value="1"/>
</dbReference>
<dbReference type="PANTHER" id="PTHR14963:SF7">
    <property type="entry name" value="RHO GTPASE-ACTIVATING PROTEIN 19"/>
    <property type="match status" value="1"/>
</dbReference>
<gene>
    <name evidence="4" type="ORF">GBAR_LOCUS1240</name>
</gene>
<keyword evidence="1" id="KW-0343">GTPase activation</keyword>
<evidence type="ECO:0000256" key="1">
    <source>
        <dbReference type="ARBA" id="ARBA00022468"/>
    </source>
</evidence>
<dbReference type="GO" id="GO:0005737">
    <property type="term" value="C:cytoplasm"/>
    <property type="evidence" value="ECO:0007669"/>
    <property type="project" value="TreeGrafter"/>
</dbReference>
<keyword evidence="5" id="KW-1185">Reference proteome</keyword>
<dbReference type="SUPFAM" id="SSF48350">
    <property type="entry name" value="GTPase activation domain, GAP"/>
    <property type="match status" value="1"/>
</dbReference>
<accession>A0AA35QW07</accession>
<name>A0AA35QW07_GEOBA</name>
<evidence type="ECO:0000313" key="4">
    <source>
        <dbReference type="EMBL" id="CAI7993298.1"/>
    </source>
</evidence>